<dbReference type="GO" id="GO:0016491">
    <property type="term" value="F:oxidoreductase activity"/>
    <property type="evidence" value="ECO:0007669"/>
    <property type="project" value="InterPro"/>
</dbReference>
<dbReference type="InterPro" id="IPR013154">
    <property type="entry name" value="ADH-like_N"/>
</dbReference>
<dbReference type="InterPro" id="IPR011032">
    <property type="entry name" value="GroES-like_sf"/>
</dbReference>
<evidence type="ECO:0000259" key="1">
    <source>
        <dbReference type="SMART" id="SM00829"/>
    </source>
</evidence>
<sequence length="352" mass="37251">MSTPTTQTVYRLIGERTSIHNIQPSSEPIPTASKHELLIRIRAVALNYRDIAISSGLYPFYIKDNVIPCSDASGDVVSVGEGARGFEIGDRVVISFDVANLYGPQRDWTTGHGGPIDGMLRQYIAVPAAAVVKVPGGSEAPQSYSELASLVCAGLTAWNGLFGVQPLKPGQVALFQGTGGVSINGLLLAKAAGAKTIITSSSDEKLAYVQKKFGADHVINYKTTPDWASKALELTNGRGVDFVLENGGAGTIAQSIKSIAFGGVVSVIGFLAQAKQEEMPDVAALAISRGCIVRGVTIGPVQMLEDLVRFVGNKGLRLPVEKEFGFSRDDVVGAFEYLKSAQHVGKVCIKVD</sequence>
<dbReference type="Gene3D" id="3.40.50.720">
    <property type="entry name" value="NAD(P)-binding Rossmann-like Domain"/>
    <property type="match status" value="1"/>
</dbReference>
<comment type="caution">
    <text evidence="2">The sequence shown here is derived from an EMBL/GenBank/DDBJ whole genome shotgun (WGS) entry which is preliminary data.</text>
</comment>
<dbReference type="InterPro" id="IPR013149">
    <property type="entry name" value="ADH-like_C"/>
</dbReference>
<feature type="domain" description="Enoyl reductase (ER)" evidence="1">
    <location>
        <begin position="17"/>
        <end position="349"/>
    </location>
</feature>
<reference evidence="2 3" key="1">
    <citation type="journal article" date="2018" name="IMA Fungus">
        <title>IMA Genome-F 9: Draft genome sequence of Annulohypoxylon stygium, Aspergillus mulundensis, Berkeleyomyces basicola (syn. Thielaviopsis basicola), Ceratocystis smalleyi, two Cercospora beticola strains, Coleophoma cylindrospora, Fusarium fracticaudum, Phialophora cf. hyalina, and Morchella septimelata.</title>
        <authorList>
            <person name="Wingfield B.D."/>
            <person name="Bills G.F."/>
            <person name="Dong Y."/>
            <person name="Huang W."/>
            <person name="Nel W.J."/>
            <person name="Swalarsk-Parry B.S."/>
            <person name="Vaghefi N."/>
            <person name="Wilken P.M."/>
            <person name="An Z."/>
            <person name="de Beer Z.W."/>
            <person name="De Vos L."/>
            <person name="Chen L."/>
            <person name="Duong T.A."/>
            <person name="Gao Y."/>
            <person name="Hammerbacher A."/>
            <person name="Kikkert J.R."/>
            <person name="Li Y."/>
            <person name="Li H."/>
            <person name="Li K."/>
            <person name="Li Q."/>
            <person name="Liu X."/>
            <person name="Ma X."/>
            <person name="Naidoo K."/>
            <person name="Pethybridge S.J."/>
            <person name="Sun J."/>
            <person name="Steenkamp E.T."/>
            <person name="van der Nest M.A."/>
            <person name="van Wyk S."/>
            <person name="Wingfield M.J."/>
            <person name="Xiong C."/>
            <person name="Yue Q."/>
            <person name="Zhang X."/>
        </authorList>
    </citation>
    <scope>NUCLEOTIDE SEQUENCE [LARGE SCALE GENOMIC DNA]</scope>
    <source>
        <strain evidence="2 3">DSM 5745</strain>
    </source>
</reference>
<proteinExistence type="predicted"/>
<dbReference type="PANTHER" id="PTHR45033:SF2">
    <property type="entry name" value="ZINC-TYPE ALCOHOL DEHYDROGENASE-LIKE PROTEIN C1773.06C"/>
    <property type="match status" value="1"/>
</dbReference>
<dbReference type="SUPFAM" id="SSF51735">
    <property type="entry name" value="NAD(P)-binding Rossmann-fold domains"/>
    <property type="match status" value="1"/>
</dbReference>
<accession>A0A3D8RZC3</accession>
<dbReference type="SMART" id="SM00829">
    <property type="entry name" value="PKS_ER"/>
    <property type="match status" value="1"/>
</dbReference>
<keyword evidence="3" id="KW-1185">Reference proteome</keyword>
<protein>
    <submittedName>
        <fullName evidence="2">Putative zinc-type alcohol dehydrogenase-like protein</fullName>
    </submittedName>
</protein>
<organism evidence="2 3">
    <name type="scientific">Aspergillus mulundensis</name>
    <dbReference type="NCBI Taxonomy" id="1810919"/>
    <lineage>
        <taxon>Eukaryota</taxon>
        <taxon>Fungi</taxon>
        <taxon>Dikarya</taxon>
        <taxon>Ascomycota</taxon>
        <taxon>Pezizomycotina</taxon>
        <taxon>Eurotiomycetes</taxon>
        <taxon>Eurotiomycetidae</taxon>
        <taxon>Eurotiales</taxon>
        <taxon>Aspergillaceae</taxon>
        <taxon>Aspergillus</taxon>
        <taxon>Aspergillus subgen. Nidulantes</taxon>
    </lineage>
</organism>
<dbReference type="Proteomes" id="UP000256690">
    <property type="component" value="Unassembled WGS sequence"/>
</dbReference>
<dbReference type="SUPFAM" id="SSF50129">
    <property type="entry name" value="GroES-like"/>
    <property type="match status" value="1"/>
</dbReference>
<dbReference type="Pfam" id="PF08240">
    <property type="entry name" value="ADH_N"/>
    <property type="match status" value="1"/>
</dbReference>
<evidence type="ECO:0000313" key="2">
    <source>
        <dbReference type="EMBL" id="RDW79210.1"/>
    </source>
</evidence>
<gene>
    <name evidence="2" type="ORF">DSM5745_06062</name>
</gene>
<dbReference type="InterPro" id="IPR036291">
    <property type="entry name" value="NAD(P)-bd_dom_sf"/>
</dbReference>
<dbReference type="OrthoDB" id="3509362at2759"/>
<dbReference type="CDD" id="cd08276">
    <property type="entry name" value="MDR7"/>
    <property type="match status" value="1"/>
</dbReference>
<name>A0A3D8RZC3_9EURO</name>
<dbReference type="Pfam" id="PF00107">
    <property type="entry name" value="ADH_zinc_N"/>
    <property type="match status" value="1"/>
</dbReference>
<dbReference type="STRING" id="1810919.A0A3D8RZC3"/>
<dbReference type="Gene3D" id="3.90.180.10">
    <property type="entry name" value="Medium-chain alcohol dehydrogenases, catalytic domain"/>
    <property type="match status" value="1"/>
</dbReference>
<dbReference type="AlphaFoldDB" id="A0A3D8RZC3"/>
<dbReference type="RefSeq" id="XP_026603910.1">
    <property type="nucleotide sequence ID" value="XM_026748078.1"/>
</dbReference>
<evidence type="ECO:0000313" key="3">
    <source>
        <dbReference type="Proteomes" id="UP000256690"/>
    </source>
</evidence>
<dbReference type="InterPro" id="IPR020843">
    <property type="entry name" value="ER"/>
</dbReference>
<dbReference type="EMBL" id="PVWQ01000006">
    <property type="protein sequence ID" value="RDW79210.1"/>
    <property type="molecule type" value="Genomic_DNA"/>
</dbReference>
<dbReference type="PANTHER" id="PTHR45033">
    <property type="match status" value="1"/>
</dbReference>
<dbReference type="GeneID" id="38116432"/>
<dbReference type="InterPro" id="IPR052711">
    <property type="entry name" value="Zinc_ADH-like"/>
</dbReference>